<keyword evidence="2" id="KW-1185">Reference proteome</keyword>
<protein>
    <submittedName>
        <fullName evidence="1">IniB N-terminal domain-containing protein</fullName>
    </submittedName>
</protein>
<gene>
    <name evidence="1" type="ORF">ACFSVL_22760</name>
</gene>
<reference evidence="2" key="1">
    <citation type="journal article" date="2019" name="Int. J. Syst. Evol. Microbiol.">
        <title>The Global Catalogue of Microorganisms (GCM) 10K type strain sequencing project: providing services to taxonomists for standard genome sequencing and annotation.</title>
        <authorList>
            <consortium name="The Broad Institute Genomics Platform"/>
            <consortium name="The Broad Institute Genome Sequencing Center for Infectious Disease"/>
            <person name="Wu L."/>
            <person name="Ma J."/>
        </authorList>
    </citation>
    <scope>NUCLEOTIDE SEQUENCE [LARGE SCALE GENOMIC DNA]</scope>
    <source>
        <strain evidence="2">CGMCC 4.7641</strain>
    </source>
</reference>
<proteinExistence type="predicted"/>
<dbReference type="EMBL" id="JBHUKS010000015">
    <property type="protein sequence ID" value="MFD2470227.1"/>
    <property type="molecule type" value="Genomic_DNA"/>
</dbReference>
<dbReference type="PANTHER" id="PTHR10068">
    <property type="entry name" value="BONE MARROW PROTEOGLYCAN"/>
    <property type="match status" value="1"/>
</dbReference>
<organism evidence="1 2">
    <name type="scientific">Amycolatopsis silviterrae</name>
    <dbReference type="NCBI Taxonomy" id="1656914"/>
    <lineage>
        <taxon>Bacteria</taxon>
        <taxon>Bacillati</taxon>
        <taxon>Actinomycetota</taxon>
        <taxon>Actinomycetes</taxon>
        <taxon>Pseudonocardiales</taxon>
        <taxon>Pseudonocardiaceae</taxon>
        <taxon>Amycolatopsis</taxon>
    </lineage>
</organism>
<name>A0ABW5HB14_9PSEU</name>
<dbReference type="NCBIfam" id="NF038175">
    <property type="entry name" value="IniB_NTERM"/>
    <property type="match status" value="1"/>
</dbReference>
<dbReference type="InterPro" id="IPR049709">
    <property type="entry name" value="IniB-like_N"/>
</dbReference>
<sequence>MGPVQTLHEFALNLLNDPQSLADYKADPQGVLNGAGLGELSPADVQDIMPLVMDSAPLPAAPAVPAVPAVPGVPAAPSIPAVPGVPAAPSVPSADLGGAFDQANAAAEPVAHEAGDGLGGLAGALPNLSPVFEGVSNVADATGLNTVTHGALGAVSGVLDHVAEATHSVPVVGPIVDAAAIDTQNTVNAVGEHVFDGKLVGSAVDATTNHLGDALTWKAVVSETGKLPLVGGLVSGVVEDVRQGGSDLLGTVNEAIGSTPVGVHGDGVRADLTHATGDLTSAGDLSGTLDHAAAAVPALPAVPAGVPGVPAAPAVPAVPAVPGVGSLPQAPSVPGVGELPHAPELPAAPNAGSLTHAIEGATAHAPAVNAAAQHVTSTVQDAVETGTQHATASELPDAAHAAGPLNEVQTHVQDVAHGLESHAGNLHLDNLHLGH</sequence>
<dbReference type="Proteomes" id="UP001597483">
    <property type="component" value="Unassembled WGS sequence"/>
</dbReference>
<evidence type="ECO:0000313" key="1">
    <source>
        <dbReference type="EMBL" id="MFD2470227.1"/>
    </source>
</evidence>
<dbReference type="RefSeq" id="WP_378307275.1">
    <property type="nucleotide sequence ID" value="NZ_JBHUKS010000015.1"/>
</dbReference>
<evidence type="ECO:0000313" key="2">
    <source>
        <dbReference type="Proteomes" id="UP001597483"/>
    </source>
</evidence>
<accession>A0ABW5HB14</accession>
<comment type="caution">
    <text evidence="1">The sequence shown here is derived from an EMBL/GenBank/DDBJ whole genome shotgun (WGS) entry which is preliminary data.</text>
</comment>
<dbReference type="PANTHER" id="PTHR10068:SF14">
    <property type="entry name" value="CELL WALL ADHESIN EAP1"/>
    <property type="match status" value="1"/>
</dbReference>